<dbReference type="RefSeq" id="WP_010757445.1">
    <property type="nucleotide sequence ID" value="NZ_ASWD01000001.1"/>
</dbReference>
<keyword evidence="3" id="KW-1185">Reference proteome</keyword>
<dbReference type="Gene3D" id="2.10.260.10">
    <property type="match status" value="1"/>
</dbReference>
<feature type="region of interest" description="Disordered" evidence="1">
    <location>
        <begin position="65"/>
        <end position="86"/>
    </location>
</feature>
<dbReference type="PATRIC" id="fig|1158607.3.peg.2429"/>
<dbReference type="Proteomes" id="UP000013782">
    <property type="component" value="Unassembled WGS sequence"/>
</dbReference>
<dbReference type="EMBL" id="AJAQ01000016">
    <property type="protein sequence ID" value="EOH93759.1"/>
    <property type="molecule type" value="Genomic_DNA"/>
</dbReference>
<organism evidence="2 3">
    <name type="scientific">Enterococcus pallens ATCC BAA-351</name>
    <dbReference type="NCBI Taxonomy" id="1158607"/>
    <lineage>
        <taxon>Bacteria</taxon>
        <taxon>Bacillati</taxon>
        <taxon>Bacillota</taxon>
        <taxon>Bacilli</taxon>
        <taxon>Lactobacillales</taxon>
        <taxon>Enterococcaceae</taxon>
        <taxon>Enterococcus</taxon>
    </lineage>
</organism>
<gene>
    <name evidence="2" type="ORF">UAU_02455</name>
</gene>
<dbReference type="InterPro" id="IPR037914">
    <property type="entry name" value="SpoVT-AbrB_sf"/>
</dbReference>
<dbReference type="AlphaFoldDB" id="R2T0G1"/>
<proteinExistence type="predicted"/>
<dbReference type="SUPFAM" id="SSF89447">
    <property type="entry name" value="AbrB/MazE/MraZ-like"/>
    <property type="match status" value="1"/>
</dbReference>
<dbReference type="HOGENOM" id="CLU_150554_1_1_9"/>
<dbReference type="eggNOG" id="ENOG503454F">
    <property type="taxonomic scope" value="Bacteria"/>
</dbReference>
<dbReference type="STRING" id="160454.RV10_GL000706"/>
<comment type="caution">
    <text evidence="2">The sequence shown here is derived from an EMBL/GenBank/DDBJ whole genome shotgun (WGS) entry which is preliminary data.</text>
</comment>
<name>R2T0G1_9ENTE</name>
<reference evidence="2 3" key="1">
    <citation type="submission" date="2013-02" db="EMBL/GenBank/DDBJ databases">
        <title>The Genome Sequence of Enterococcus pallens BAA-351.</title>
        <authorList>
            <consortium name="The Broad Institute Genome Sequencing Platform"/>
            <consortium name="The Broad Institute Genome Sequencing Center for Infectious Disease"/>
            <person name="Earl A.M."/>
            <person name="Gilmore M.S."/>
            <person name="Lebreton F."/>
            <person name="Walker B."/>
            <person name="Young S.K."/>
            <person name="Zeng Q."/>
            <person name="Gargeya S."/>
            <person name="Fitzgerald M."/>
            <person name="Haas B."/>
            <person name="Abouelleil A."/>
            <person name="Alvarado L."/>
            <person name="Arachchi H.M."/>
            <person name="Berlin A.M."/>
            <person name="Chapman S.B."/>
            <person name="Dewar J."/>
            <person name="Goldberg J."/>
            <person name="Griggs A."/>
            <person name="Gujja S."/>
            <person name="Hansen M."/>
            <person name="Howarth C."/>
            <person name="Imamovic A."/>
            <person name="Larimer J."/>
            <person name="McCowan C."/>
            <person name="Murphy C."/>
            <person name="Neiman D."/>
            <person name="Pearson M."/>
            <person name="Priest M."/>
            <person name="Roberts A."/>
            <person name="Saif S."/>
            <person name="Shea T."/>
            <person name="Sisk P."/>
            <person name="Sykes S."/>
            <person name="Wortman J."/>
            <person name="Nusbaum C."/>
            <person name="Birren B."/>
        </authorList>
    </citation>
    <scope>NUCLEOTIDE SEQUENCE [LARGE SCALE GENOMIC DNA]</scope>
    <source>
        <strain evidence="2 3">ATCC BAA-351</strain>
    </source>
</reference>
<evidence type="ECO:0008006" key="4">
    <source>
        <dbReference type="Google" id="ProtNLM"/>
    </source>
</evidence>
<feature type="compositionally biased region" description="Basic and acidic residues" evidence="1">
    <location>
        <begin position="70"/>
        <end position="86"/>
    </location>
</feature>
<dbReference type="OrthoDB" id="9795766at2"/>
<accession>R2T0G1</accession>
<evidence type="ECO:0000313" key="2">
    <source>
        <dbReference type="EMBL" id="EOH93759.1"/>
    </source>
</evidence>
<evidence type="ECO:0000256" key="1">
    <source>
        <dbReference type="SAM" id="MobiDB-lite"/>
    </source>
</evidence>
<sequence>MIIKDIELKKWGNSQGIRIGKEELAEIGEFDTNVTFRMVAGDGKITLIPKKEYPTTLDELFADYDSTPLGKEDKYNWDDPQGREIL</sequence>
<protein>
    <recommendedName>
        <fullName evidence="4">SpoVT-AbrB domain-containing protein</fullName>
    </recommendedName>
</protein>
<evidence type="ECO:0000313" key="3">
    <source>
        <dbReference type="Proteomes" id="UP000013782"/>
    </source>
</evidence>